<comment type="caution">
    <text evidence="2">The sequence shown here is derived from an EMBL/GenBank/DDBJ whole genome shotgun (WGS) entry which is preliminary data.</text>
</comment>
<evidence type="ECO:0000313" key="3">
    <source>
        <dbReference type="Proteomes" id="UP000295710"/>
    </source>
</evidence>
<evidence type="ECO:0000256" key="1">
    <source>
        <dbReference type="SAM" id="Phobius"/>
    </source>
</evidence>
<protein>
    <submittedName>
        <fullName evidence="2">Stage V sporulation protein AB</fullName>
    </submittedName>
</protein>
<keyword evidence="1" id="KW-1133">Transmembrane helix</keyword>
<feature type="transmembrane region" description="Helical" evidence="1">
    <location>
        <begin position="46"/>
        <end position="69"/>
    </location>
</feature>
<gene>
    <name evidence="2" type="ORF">E1963_04280</name>
</gene>
<reference evidence="2 3" key="1">
    <citation type="journal article" date="2016" name="Nat. Microbiol.">
        <title>The Mouse Intestinal Bacterial Collection (miBC) provides host-specific insight into cultured diversity and functional potential of the gut microbiota.</title>
        <authorList>
            <person name="Lagkouvardos I."/>
            <person name="Pukall R."/>
            <person name="Abt B."/>
            <person name="Foesel B.U."/>
            <person name="Meier-Kolthoff J.P."/>
            <person name="Kumar N."/>
            <person name="Bresciani A."/>
            <person name="Martinez I."/>
            <person name="Just S."/>
            <person name="Ziegler C."/>
            <person name="Brugiroux S."/>
            <person name="Garzetti D."/>
            <person name="Wenning M."/>
            <person name="Bui T.P."/>
            <person name="Wang J."/>
            <person name="Hugenholtz F."/>
            <person name="Plugge C.M."/>
            <person name="Peterson D.A."/>
            <person name="Hornef M.W."/>
            <person name="Baines J.F."/>
            <person name="Smidt H."/>
            <person name="Walter J."/>
            <person name="Kristiansen K."/>
            <person name="Nielsen H.B."/>
            <person name="Haller D."/>
            <person name="Overmann J."/>
            <person name="Stecher B."/>
            <person name="Clavel T."/>
        </authorList>
    </citation>
    <scope>NUCLEOTIDE SEQUENCE [LARGE SCALE GENOMIC DNA]</scope>
    <source>
        <strain evidence="2 3">DSM 28560</strain>
    </source>
</reference>
<sequence>MWATQILLALIGLSAGVVVAGGLFSFIIGLGVVSDFADRTHTGEHILLYEDCVALGGMLGNIFFIYRIAIPHGGFLLPIFGLFAGIFVGCWSMALAEILNVFPIFIRRVKLLRYIPYLIAGMALGKGIGSLIFFFNRW</sequence>
<dbReference type="Pfam" id="PF13782">
    <property type="entry name" value="SpoVAB"/>
    <property type="match status" value="1"/>
</dbReference>
<accession>A0A4R4FIC1</accession>
<dbReference type="AlphaFoldDB" id="A0A4R4FIC1"/>
<dbReference type="RefSeq" id="WP_132275670.1">
    <property type="nucleotide sequence ID" value="NZ_JAOBST010000020.1"/>
</dbReference>
<dbReference type="InterPro" id="IPR020144">
    <property type="entry name" value="SpoVAB"/>
</dbReference>
<name>A0A4R4FIC1_9FIRM</name>
<keyword evidence="1" id="KW-0472">Membrane</keyword>
<feature type="transmembrane region" description="Helical" evidence="1">
    <location>
        <begin position="75"/>
        <end position="102"/>
    </location>
</feature>
<feature type="transmembrane region" description="Helical" evidence="1">
    <location>
        <begin position="6"/>
        <end position="34"/>
    </location>
</feature>
<dbReference type="EMBL" id="SMMX01000003">
    <property type="protein sequence ID" value="TDA22633.1"/>
    <property type="molecule type" value="Genomic_DNA"/>
</dbReference>
<keyword evidence="3" id="KW-1185">Reference proteome</keyword>
<organism evidence="2 3">
    <name type="scientific">Extibacter muris</name>
    <dbReference type="NCBI Taxonomy" id="1796622"/>
    <lineage>
        <taxon>Bacteria</taxon>
        <taxon>Bacillati</taxon>
        <taxon>Bacillota</taxon>
        <taxon>Clostridia</taxon>
        <taxon>Lachnospirales</taxon>
        <taxon>Lachnospiraceae</taxon>
        <taxon>Extibacter</taxon>
    </lineage>
</organism>
<proteinExistence type="predicted"/>
<keyword evidence="1" id="KW-0812">Transmembrane</keyword>
<feature type="transmembrane region" description="Helical" evidence="1">
    <location>
        <begin position="114"/>
        <end position="135"/>
    </location>
</feature>
<dbReference type="Proteomes" id="UP000295710">
    <property type="component" value="Unassembled WGS sequence"/>
</dbReference>
<evidence type="ECO:0000313" key="2">
    <source>
        <dbReference type="EMBL" id="TDA22633.1"/>
    </source>
</evidence>